<reference evidence="2 3" key="1">
    <citation type="submission" date="2024-01" db="EMBL/GenBank/DDBJ databases">
        <title>A draft genome for a cacao thread blight-causing isolate of Paramarasmius palmivorus.</title>
        <authorList>
            <person name="Baruah I.K."/>
            <person name="Bukari Y."/>
            <person name="Amoako-Attah I."/>
            <person name="Meinhardt L.W."/>
            <person name="Bailey B.A."/>
            <person name="Cohen S.P."/>
        </authorList>
    </citation>
    <scope>NUCLEOTIDE SEQUENCE [LARGE SCALE GENOMIC DNA]</scope>
    <source>
        <strain evidence="2 3">GH-12</strain>
    </source>
</reference>
<sequence length="443" mass="49630">MNSLTRFFGLFFADNLQKQFSSPVTGASRRGSVFSDIFSGSVRAPNSHLSAPVAQPGRGTKRSREESVDEETSSSLAALPVTSAPKRRRIEKDSVQSLNSDSSVSESSFPASETTASERQHFSSAPTTPPATPPQPSQPPFREGNAKVALGLWIGEYLCDRFSTDDFEFVEDRSIMKDMCWRLVDVLEELNPHNSVALTAIIYLERMLRGTEVRETKNDHERAGLMYRTYILALHFAFIFLDDIPWSLVKIAECMDLPIEEAKAWERSGLTLLGYNLYVAHETWPEWLEVLHEHATDTGCHDHIRIALDVIFQTAKEEYKRSLQEEDVDVPSPAPSPPLPQTLLSPPQTPPTFAIKVSATAGRRPQTPYPVRSEFESDEDDAMDISDTEYDGSSDTLLEELNTFSAPEQLLEFKSSLLALPILQPQPVYAYRQERLEMLVAVA</sequence>
<evidence type="ECO:0000256" key="1">
    <source>
        <dbReference type="SAM" id="MobiDB-lite"/>
    </source>
</evidence>
<dbReference type="Proteomes" id="UP001383192">
    <property type="component" value="Unassembled WGS sequence"/>
</dbReference>
<feature type="compositionally biased region" description="Acidic residues" evidence="1">
    <location>
        <begin position="376"/>
        <end position="392"/>
    </location>
</feature>
<accession>A0AAW0D5I7</accession>
<comment type="caution">
    <text evidence="2">The sequence shown here is derived from an EMBL/GenBank/DDBJ whole genome shotgun (WGS) entry which is preliminary data.</text>
</comment>
<feature type="region of interest" description="Disordered" evidence="1">
    <location>
        <begin position="322"/>
        <end position="392"/>
    </location>
</feature>
<evidence type="ECO:0008006" key="4">
    <source>
        <dbReference type="Google" id="ProtNLM"/>
    </source>
</evidence>
<evidence type="ECO:0000313" key="2">
    <source>
        <dbReference type="EMBL" id="KAK7047798.1"/>
    </source>
</evidence>
<proteinExistence type="predicted"/>
<feature type="compositionally biased region" description="Low complexity" evidence="1">
    <location>
        <begin position="95"/>
        <end position="112"/>
    </location>
</feature>
<dbReference type="CDD" id="cd20557">
    <property type="entry name" value="CYCLIN_ScPCL1-like"/>
    <property type="match status" value="1"/>
</dbReference>
<feature type="region of interest" description="Disordered" evidence="1">
    <location>
        <begin position="45"/>
        <end position="142"/>
    </location>
</feature>
<feature type="compositionally biased region" description="Pro residues" evidence="1">
    <location>
        <begin position="127"/>
        <end position="139"/>
    </location>
</feature>
<organism evidence="2 3">
    <name type="scientific">Paramarasmius palmivorus</name>
    <dbReference type="NCBI Taxonomy" id="297713"/>
    <lineage>
        <taxon>Eukaryota</taxon>
        <taxon>Fungi</taxon>
        <taxon>Dikarya</taxon>
        <taxon>Basidiomycota</taxon>
        <taxon>Agaricomycotina</taxon>
        <taxon>Agaricomycetes</taxon>
        <taxon>Agaricomycetidae</taxon>
        <taxon>Agaricales</taxon>
        <taxon>Marasmiineae</taxon>
        <taxon>Marasmiaceae</taxon>
        <taxon>Paramarasmius</taxon>
    </lineage>
</organism>
<dbReference type="Gene3D" id="1.10.472.10">
    <property type="entry name" value="Cyclin-like"/>
    <property type="match status" value="1"/>
</dbReference>
<gene>
    <name evidence="2" type="ORF">VNI00_006126</name>
</gene>
<dbReference type="EMBL" id="JAYKXP010000018">
    <property type="protein sequence ID" value="KAK7047798.1"/>
    <property type="molecule type" value="Genomic_DNA"/>
</dbReference>
<name>A0AAW0D5I7_9AGAR</name>
<evidence type="ECO:0000313" key="3">
    <source>
        <dbReference type="Proteomes" id="UP001383192"/>
    </source>
</evidence>
<keyword evidence="3" id="KW-1185">Reference proteome</keyword>
<dbReference type="AlphaFoldDB" id="A0AAW0D5I7"/>
<protein>
    <recommendedName>
        <fullName evidence="4">Cyclin N-terminal domain-containing protein</fullName>
    </recommendedName>
</protein>